<feature type="compositionally biased region" description="Basic residues" evidence="1">
    <location>
        <begin position="17"/>
        <end position="51"/>
    </location>
</feature>
<keyword evidence="3" id="KW-1185">Reference proteome</keyword>
<evidence type="ECO:0000313" key="3">
    <source>
        <dbReference type="Proteomes" id="UP000649617"/>
    </source>
</evidence>
<evidence type="ECO:0000256" key="1">
    <source>
        <dbReference type="SAM" id="MobiDB-lite"/>
    </source>
</evidence>
<feature type="compositionally biased region" description="Low complexity" evidence="1">
    <location>
        <begin position="143"/>
        <end position="152"/>
    </location>
</feature>
<comment type="caution">
    <text evidence="2">The sequence shown here is derived from an EMBL/GenBank/DDBJ whole genome shotgun (WGS) entry which is preliminary data.</text>
</comment>
<feature type="compositionally biased region" description="Basic and acidic residues" evidence="1">
    <location>
        <begin position="98"/>
        <end position="127"/>
    </location>
</feature>
<name>A0A812RA78_SYMPI</name>
<dbReference type="EMBL" id="CAJNIZ010019757">
    <property type="protein sequence ID" value="CAE7430704.1"/>
    <property type="molecule type" value="Genomic_DNA"/>
</dbReference>
<feature type="region of interest" description="Disordered" evidence="1">
    <location>
        <begin position="1"/>
        <end position="166"/>
    </location>
</feature>
<evidence type="ECO:0000313" key="2">
    <source>
        <dbReference type="EMBL" id="CAE7430704.1"/>
    </source>
</evidence>
<reference evidence="2" key="1">
    <citation type="submission" date="2021-02" db="EMBL/GenBank/DDBJ databases">
        <authorList>
            <person name="Dougan E. K."/>
            <person name="Rhodes N."/>
            <person name="Thang M."/>
            <person name="Chan C."/>
        </authorList>
    </citation>
    <scope>NUCLEOTIDE SEQUENCE</scope>
</reference>
<dbReference type="Proteomes" id="UP000649617">
    <property type="component" value="Unassembled WGS sequence"/>
</dbReference>
<proteinExistence type="predicted"/>
<feature type="compositionally biased region" description="Basic residues" evidence="1">
    <location>
        <begin position="81"/>
        <end position="90"/>
    </location>
</feature>
<protein>
    <submittedName>
        <fullName evidence="2">Uncharacterized protein</fullName>
    </submittedName>
</protein>
<organism evidence="2 3">
    <name type="scientific">Symbiodinium pilosum</name>
    <name type="common">Dinoflagellate</name>
    <dbReference type="NCBI Taxonomy" id="2952"/>
    <lineage>
        <taxon>Eukaryota</taxon>
        <taxon>Sar</taxon>
        <taxon>Alveolata</taxon>
        <taxon>Dinophyceae</taxon>
        <taxon>Suessiales</taxon>
        <taxon>Symbiodiniaceae</taxon>
        <taxon>Symbiodinium</taxon>
    </lineage>
</organism>
<dbReference type="AlphaFoldDB" id="A0A812RA78"/>
<sequence>MSDSSSSDSSSSSEDKKKKKKDKKKDKKKKDKKKDKKKKKEKDKKKKKEKKEKKDPYSKTAQEKARLEAQQRLMGIDTNKKPKKKKKKKSSSSVTSRSEFEKVRRMQDRLDDQTMKREEELAEEAEKAAAPIPERSWEDMTWAERAASAAQKAEADTIWRGHSRGY</sequence>
<feature type="compositionally biased region" description="Low complexity" evidence="1">
    <location>
        <begin position="1"/>
        <end position="12"/>
    </location>
</feature>
<accession>A0A812RA78</accession>
<gene>
    <name evidence="2" type="ORF">SPIL2461_LOCUS10536</name>
</gene>
<feature type="compositionally biased region" description="Basic and acidic residues" evidence="1">
    <location>
        <begin position="52"/>
        <end position="69"/>
    </location>
</feature>